<keyword evidence="6" id="KW-1185">Reference proteome</keyword>
<evidence type="ECO:0000313" key="5">
    <source>
        <dbReference type="EMBL" id="KAJ0986983.1"/>
    </source>
</evidence>
<feature type="domain" description="DYW" evidence="4">
    <location>
        <begin position="608"/>
        <end position="700"/>
    </location>
</feature>
<evidence type="ECO:0000256" key="2">
    <source>
        <dbReference type="ARBA" id="ARBA00022737"/>
    </source>
</evidence>
<dbReference type="PANTHER" id="PTHR47926">
    <property type="entry name" value="PENTATRICOPEPTIDE REPEAT-CONTAINING PROTEIN"/>
    <property type="match status" value="1"/>
</dbReference>
<name>A0A9D5D8B0_9LILI</name>
<reference evidence="5" key="1">
    <citation type="submission" date="2021-03" db="EMBL/GenBank/DDBJ databases">
        <authorList>
            <person name="Li Z."/>
            <person name="Yang C."/>
        </authorList>
    </citation>
    <scope>NUCLEOTIDE SEQUENCE</scope>
    <source>
        <strain evidence="5">Dzin_1.0</strain>
        <tissue evidence="5">Leaf</tissue>
    </source>
</reference>
<feature type="repeat" description="PPR" evidence="3">
    <location>
        <begin position="227"/>
        <end position="261"/>
    </location>
</feature>
<organism evidence="5 6">
    <name type="scientific">Dioscorea zingiberensis</name>
    <dbReference type="NCBI Taxonomy" id="325984"/>
    <lineage>
        <taxon>Eukaryota</taxon>
        <taxon>Viridiplantae</taxon>
        <taxon>Streptophyta</taxon>
        <taxon>Embryophyta</taxon>
        <taxon>Tracheophyta</taxon>
        <taxon>Spermatophyta</taxon>
        <taxon>Magnoliopsida</taxon>
        <taxon>Liliopsida</taxon>
        <taxon>Dioscoreales</taxon>
        <taxon>Dioscoreaceae</taxon>
        <taxon>Dioscorea</taxon>
    </lineage>
</organism>
<dbReference type="Pfam" id="PF13041">
    <property type="entry name" value="PPR_2"/>
    <property type="match status" value="3"/>
</dbReference>
<proteinExistence type="inferred from homology"/>
<dbReference type="EMBL" id="JAGGNH010000001">
    <property type="protein sequence ID" value="KAJ0986983.1"/>
    <property type="molecule type" value="Genomic_DNA"/>
</dbReference>
<dbReference type="Pfam" id="PF14432">
    <property type="entry name" value="DYW_deaminase"/>
    <property type="match status" value="1"/>
</dbReference>
<protein>
    <recommendedName>
        <fullName evidence="4">DYW domain-containing protein</fullName>
    </recommendedName>
</protein>
<dbReference type="InterPro" id="IPR011990">
    <property type="entry name" value="TPR-like_helical_dom_sf"/>
</dbReference>
<dbReference type="Proteomes" id="UP001085076">
    <property type="component" value="Miscellaneous, Linkage group lg01"/>
</dbReference>
<reference evidence="5" key="2">
    <citation type="journal article" date="2022" name="Hortic Res">
        <title>The genome of Dioscorea zingiberensis sheds light on the biosynthesis, origin and evolution of the medicinally important diosgenin saponins.</title>
        <authorList>
            <person name="Li Y."/>
            <person name="Tan C."/>
            <person name="Li Z."/>
            <person name="Guo J."/>
            <person name="Li S."/>
            <person name="Chen X."/>
            <person name="Wang C."/>
            <person name="Dai X."/>
            <person name="Yang H."/>
            <person name="Song W."/>
            <person name="Hou L."/>
            <person name="Xu J."/>
            <person name="Tong Z."/>
            <person name="Xu A."/>
            <person name="Yuan X."/>
            <person name="Wang W."/>
            <person name="Yang Q."/>
            <person name="Chen L."/>
            <person name="Sun Z."/>
            <person name="Wang K."/>
            <person name="Pan B."/>
            <person name="Chen J."/>
            <person name="Bao Y."/>
            <person name="Liu F."/>
            <person name="Qi X."/>
            <person name="Gang D.R."/>
            <person name="Wen J."/>
            <person name="Li J."/>
        </authorList>
    </citation>
    <scope>NUCLEOTIDE SEQUENCE</scope>
    <source>
        <strain evidence="5">Dzin_1.0</strain>
    </source>
</reference>
<dbReference type="Gene3D" id="1.25.40.10">
    <property type="entry name" value="Tetratricopeptide repeat domain"/>
    <property type="match status" value="4"/>
</dbReference>
<comment type="similarity">
    <text evidence="1">Belongs to the PPR family. PCMP-H subfamily.</text>
</comment>
<dbReference type="PROSITE" id="PS51375">
    <property type="entry name" value="PPR"/>
    <property type="match status" value="4"/>
</dbReference>
<dbReference type="GO" id="GO:0048731">
    <property type="term" value="P:system development"/>
    <property type="evidence" value="ECO:0007669"/>
    <property type="project" value="UniProtKB-ARBA"/>
</dbReference>
<dbReference type="FunFam" id="1.25.40.10:FF:000690">
    <property type="entry name" value="Pentatricopeptide repeat-containing protein"/>
    <property type="match status" value="1"/>
</dbReference>
<dbReference type="Pfam" id="PF20430">
    <property type="entry name" value="Eplus_motif"/>
    <property type="match status" value="1"/>
</dbReference>
<dbReference type="GO" id="GO:0008270">
    <property type="term" value="F:zinc ion binding"/>
    <property type="evidence" value="ECO:0007669"/>
    <property type="project" value="InterPro"/>
</dbReference>
<comment type="caution">
    <text evidence="5">The sequence shown here is derived from an EMBL/GenBank/DDBJ whole genome shotgun (WGS) entry which is preliminary data.</text>
</comment>
<dbReference type="InterPro" id="IPR002885">
    <property type="entry name" value="PPR_rpt"/>
</dbReference>
<dbReference type="FunFam" id="1.25.40.10:FF:000125">
    <property type="entry name" value="Pentatricopeptide repeat-containing protein"/>
    <property type="match status" value="1"/>
</dbReference>
<dbReference type="AlphaFoldDB" id="A0A9D5D8B0"/>
<dbReference type="InterPro" id="IPR032867">
    <property type="entry name" value="DYW_dom"/>
</dbReference>
<feature type="repeat" description="PPR" evidence="3">
    <location>
        <begin position="393"/>
        <end position="427"/>
    </location>
</feature>
<keyword evidence="2" id="KW-0677">Repeat</keyword>
<gene>
    <name evidence="5" type="ORF">J5N97_005339</name>
</gene>
<dbReference type="Pfam" id="PF01535">
    <property type="entry name" value="PPR"/>
    <property type="match status" value="4"/>
</dbReference>
<feature type="repeat" description="PPR" evidence="3">
    <location>
        <begin position="164"/>
        <end position="198"/>
    </location>
</feature>
<dbReference type="InterPro" id="IPR046849">
    <property type="entry name" value="E2_motif"/>
</dbReference>
<dbReference type="NCBIfam" id="TIGR00756">
    <property type="entry name" value="PPR"/>
    <property type="match status" value="5"/>
</dbReference>
<dbReference type="GO" id="GO:0003729">
    <property type="term" value="F:mRNA binding"/>
    <property type="evidence" value="ECO:0007669"/>
    <property type="project" value="UniProtKB-ARBA"/>
</dbReference>
<dbReference type="GO" id="GO:0009451">
    <property type="term" value="P:RNA modification"/>
    <property type="evidence" value="ECO:0007669"/>
    <property type="project" value="InterPro"/>
</dbReference>
<dbReference type="PANTHER" id="PTHR47926:SF444">
    <property type="entry name" value="PENTATRICOPEPTIDE REPEAT-CONTAINING PROTEIN"/>
    <property type="match status" value="1"/>
</dbReference>
<dbReference type="OrthoDB" id="185373at2759"/>
<dbReference type="InterPro" id="IPR046960">
    <property type="entry name" value="PPR_At4g14850-like_plant"/>
</dbReference>
<dbReference type="Pfam" id="PF20431">
    <property type="entry name" value="E_motif"/>
    <property type="match status" value="1"/>
</dbReference>
<feature type="repeat" description="PPR" evidence="3">
    <location>
        <begin position="289"/>
        <end position="319"/>
    </location>
</feature>
<accession>A0A9D5D8B0</accession>
<dbReference type="FunFam" id="1.25.40.10:FF:000731">
    <property type="entry name" value="Pentatricopeptide repeat-containing protein"/>
    <property type="match status" value="1"/>
</dbReference>
<evidence type="ECO:0000256" key="3">
    <source>
        <dbReference type="PROSITE-ProRule" id="PRU00708"/>
    </source>
</evidence>
<sequence>MRSNADELPQTLARFIVSGEVHHLYSLRRLAGLLSLSPDCPSSLSLSGPISLHYFHLFPFSTTFLYNLLIRAFSRSRHPHLSISSFSSLLRDASLPDRFTFPSLAVSHASRNVPREGHQTHAHVVKSGFESDVYVMNTLLSMYSAFRDMKSTRKVFDLGFQMVDVVSWNTIIYGYVRCGALDDARKLFDKMPVRNEVSWSAIISGYVGKGELDVARFLFDRMPLVGNVVTWNSMVTGFARNGLLSLAREFFDEMPMKNVVSWNSMVSGYAMNGEMGAARELFDVMPEKDVVSWSCMISGYVHINHHAQALGLFKRMQMESEARPNEVTMVSVLSACAHLAALEQGKWIHAYIDKNHMILDDDNNLGAALIDMYAKCGSLETAIKLFQTLGWKNVSSWNALITGMAINGAALECLDVFENMQGSGVRPNDITFLGVLAACTHGGLVVEGRRYFESMSKDYAIEPEMKHYGCMVDLLGRSGLLEEAEGIIRSMPMQPDVMIIGALLGACRIHKNVEVADRVRDDFLQLKSQQAGCHVLLSNIYAAAGRWTDALHMRSLLKEKGIKKEPGSSSVEMDGVVHEFVAGDHCHPEADVIYSWLDEMSRKLRTQGYSPATEDVLLDLDEEDKESWLSCHSEKLALAFALSRAAPPSTIRIVKNLRICGDCHSFVKHVSKSFSQKILVRDRIRFHHFNDGFCSCKDYW</sequence>
<dbReference type="InterPro" id="IPR046848">
    <property type="entry name" value="E_motif"/>
</dbReference>
<evidence type="ECO:0000256" key="1">
    <source>
        <dbReference type="ARBA" id="ARBA00006643"/>
    </source>
</evidence>
<evidence type="ECO:0000313" key="6">
    <source>
        <dbReference type="Proteomes" id="UP001085076"/>
    </source>
</evidence>
<evidence type="ECO:0000259" key="4">
    <source>
        <dbReference type="Pfam" id="PF14432"/>
    </source>
</evidence>